<proteinExistence type="predicted"/>
<dbReference type="Proteomes" id="UP001556098">
    <property type="component" value="Unassembled WGS sequence"/>
</dbReference>
<evidence type="ECO:0000313" key="3">
    <source>
        <dbReference type="Proteomes" id="UP001556098"/>
    </source>
</evidence>
<dbReference type="EMBL" id="JBFNXX010000004">
    <property type="protein sequence ID" value="MEW9919334.1"/>
    <property type="molecule type" value="Genomic_DNA"/>
</dbReference>
<comment type="caution">
    <text evidence="2">The sequence shown here is derived from an EMBL/GenBank/DDBJ whole genome shotgun (WGS) entry which is preliminary data.</text>
</comment>
<gene>
    <name evidence="2" type="ORF">AB2B41_06950</name>
</gene>
<feature type="domain" description="Crossover junction endonuclease MUS81-like HHH" evidence="1">
    <location>
        <begin position="18"/>
        <end position="91"/>
    </location>
</feature>
<dbReference type="SUPFAM" id="SSF47802">
    <property type="entry name" value="DNA polymerase beta, N-terminal domain-like"/>
    <property type="match status" value="1"/>
</dbReference>
<protein>
    <submittedName>
        <fullName evidence="2">Helix-hairpin-helix domain-containing protein</fullName>
    </submittedName>
</protein>
<dbReference type="PANTHER" id="PTHR11276:SF28">
    <property type="entry name" value="DNA POLYMERASE LAMBDA"/>
    <property type="match status" value="1"/>
</dbReference>
<dbReference type="InterPro" id="IPR027421">
    <property type="entry name" value="DNA_pol_lamdba_lyase_dom_sf"/>
</dbReference>
<dbReference type="InterPro" id="IPR010994">
    <property type="entry name" value="RuvA_2-like"/>
</dbReference>
<evidence type="ECO:0000259" key="1">
    <source>
        <dbReference type="Pfam" id="PF14716"/>
    </source>
</evidence>
<organism evidence="2 3">
    <name type="scientific">Sulfitobacter sediminis</name>
    <dbReference type="NCBI Taxonomy" id="3234186"/>
    <lineage>
        <taxon>Bacteria</taxon>
        <taxon>Pseudomonadati</taxon>
        <taxon>Pseudomonadota</taxon>
        <taxon>Alphaproteobacteria</taxon>
        <taxon>Rhodobacterales</taxon>
        <taxon>Roseobacteraceae</taxon>
        <taxon>Sulfitobacter</taxon>
    </lineage>
</organism>
<accession>A0ABV3RKA1</accession>
<dbReference type="Pfam" id="PF14716">
    <property type="entry name" value="HHH_8"/>
    <property type="match status" value="1"/>
</dbReference>
<name>A0ABV3RKA1_9RHOB</name>
<dbReference type="SUPFAM" id="SSF47781">
    <property type="entry name" value="RuvA domain 2-like"/>
    <property type="match status" value="1"/>
</dbReference>
<dbReference type="Gene3D" id="1.10.150.20">
    <property type="entry name" value="5' to 3' exonuclease, C-terminal subdomain"/>
    <property type="match status" value="1"/>
</dbReference>
<dbReference type="InterPro" id="IPR022312">
    <property type="entry name" value="DNA_pol_X"/>
</dbReference>
<reference evidence="2 3" key="1">
    <citation type="submission" date="2024-07" db="EMBL/GenBank/DDBJ databases">
        <title>Marimonas sp.nov., isolated from tidal-flat sediment.</title>
        <authorList>
            <person name="Jayan J.N."/>
            <person name="Lee S.S."/>
        </authorList>
    </citation>
    <scope>NUCLEOTIDE SEQUENCE [LARGE SCALE GENOMIC DNA]</scope>
    <source>
        <strain evidence="2 3">MJW-29</strain>
    </source>
</reference>
<dbReference type="Pfam" id="PF14520">
    <property type="entry name" value="HHH_5"/>
    <property type="match status" value="1"/>
</dbReference>
<dbReference type="Gene3D" id="1.10.150.110">
    <property type="entry name" value="DNA polymerase beta, N-terminal domain-like"/>
    <property type="match status" value="1"/>
</dbReference>
<dbReference type="RefSeq" id="WP_367877038.1">
    <property type="nucleotide sequence ID" value="NZ_JBFNXX010000004.1"/>
</dbReference>
<keyword evidence="3" id="KW-1185">Reference proteome</keyword>
<dbReference type="InterPro" id="IPR010996">
    <property type="entry name" value="HHH_MUS81"/>
</dbReference>
<dbReference type="PANTHER" id="PTHR11276">
    <property type="entry name" value="DNA POLYMERASE TYPE-X FAMILY MEMBER"/>
    <property type="match status" value="1"/>
</dbReference>
<sequence>MAPAPQSRSDPLAENLYISDQLIAVAELLVQQEASPFRLRAYREAAEYLGGMPHPVREVYEAHGRRGLEDLPTIGVSIAAAIAEILENGTLSLLDRLRGRADPEKLLQTVPMIGPSLAHTIHETLHIDTLEALEAAAVDGRLGAIRGIGPRRVESIRHSLNDMLRRRRPRAAPAEAPSPPISDLLSVDAEYRERAVDLPTIRPRRFNEDGQNRIPILHTERGPWHFTALFSNTATAHQYGMTRDWVVIYFERDHAPEGQCTVVTERGGPLDGRRVVRGREAACAAHYSA</sequence>
<evidence type="ECO:0000313" key="2">
    <source>
        <dbReference type="EMBL" id="MEW9919334.1"/>
    </source>
</evidence>